<evidence type="ECO:0000256" key="3">
    <source>
        <dbReference type="ARBA" id="ARBA00023242"/>
    </source>
</evidence>
<reference evidence="5" key="1">
    <citation type="submission" date="2022-11" db="UniProtKB">
        <authorList>
            <consortium name="WormBaseParasite"/>
        </authorList>
    </citation>
    <scope>IDENTIFICATION</scope>
</reference>
<dbReference type="AlphaFoldDB" id="A0A915K8N4"/>
<dbReference type="Pfam" id="PF08661">
    <property type="entry name" value="Rep_fac-A_3"/>
    <property type="match status" value="1"/>
</dbReference>
<dbReference type="Proteomes" id="UP000887565">
    <property type="component" value="Unplaced"/>
</dbReference>
<sequence length="133" mass="14778">MMINVVCGDWIHNIIMVGDDWLQSAKPRMNGSSIGDLNRGKYVTVLGKVAPNSQDRSNRSITLITCGDNVKLLVRFDQPVADLSGYVEIQGRILSKNEIECLNVVCFSEEMVQRFDADAYSKAVASYQKQCAT</sequence>
<dbReference type="InterPro" id="IPR012340">
    <property type="entry name" value="NA-bd_OB-fold"/>
</dbReference>
<evidence type="ECO:0000256" key="1">
    <source>
        <dbReference type="ARBA" id="ARBA00004123"/>
    </source>
</evidence>
<dbReference type="GO" id="GO:0006260">
    <property type="term" value="P:DNA replication"/>
    <property type="evidence" value="ECO:0007669"/>
    <property type="project" value="InterPro"/>
</dbReference>
<keyword evidence="4" id="KW-1185">Reference proteome</keyword>
<dbReference type="GO" id="GO:0003677">
    <property type="term" value="F:DNA binding"/>
    <property type="evidence" value="ECO:0007669"/>
    <property type="project" value="InterPro"/>
</dbReference>
<comment type="subcellular location">
    <subcellularLocation>
        <location evidence="1">Nucleus</location>
    </subcellularLocation>
</comment>
<dbReference type="GO" id="GO:0006310">
    <property type="term" value="P:DNA recombination"/>
    <property type="evidence" value="ECO:0007669"/>
    <property type="project" value="InterPro"/>
</dbReference>
<organism evidence="4 5">
    <name type="scientific">Romanomermis culicivorax</name>
    <name type="common">Nematode worm</name>
    <dbReference type="NCBI Taxonomy" id="13658"/>
    <lineage>
        <taxon>Eukaryota</taxon>
        <taxon>Metazoa</taxon>
        <taxon>Ecdysozoa</taxon>
        <taxon>Nematoda</taxon>
        <taxon>Enoplea</taxon>
        <taxon>Dorylaimia</taxon>
        <taxon>Mermithida</taxon>
        <taxon>Mermithoidea</taxon>
        <taxon>Mermithidae</taxon>
        <taxon>Romanomermis</taxon>
    </lineage>
</organism>
<dbReference type="GO" id="GO:0031981">
    <property type="term" value="C:nuclear lumen"/>
    <property type="evidence" value="ECO:0007669"/>
    <property type="project" value="UniProtKB-ARBA"/>
</dbReference>
<evidence type="ECO:0000313" key="5">
    <source>
        <dbReference type="WBParaSite" id="nRc.2.0.1.t34729-RA"/>
    </source>
</evidence>
<dbReference type="Gene3D" id="2.40.50.140">
    <property type="entry name" value="Nucleic acid-binding proteins"/>
    <property type="match status" value="1"/>
</dbReference>
<evidence type="ECO:0000256" key="2">
    <source>
        <dbReference type="ARBA" id="ARBA00009761"/>
    </source>
</evidence>
<comment type="similarity">
    <text evidence="2">Belongs to the replication factor A protein 3 family.</text>
</comment>
<protein>
    <submittedName>
        <fullName evidence="5">Uncharacterized protein</fullName>
    </submittedName>
</protein>
<dbReference type="GO" id="GO:0006281">
    <property type="term" value="P:DNA repair"/>
    <property type="evidence" value="ECO:0007669"/>
    <property type="project" value="InterPro"/>
</dbReference>
<name>A0A915K8N4_ROMCU</name>
<accession>A0A915K8N4</accession>
<dbReference type="SUPFAM" id="SSF50249">
    <property type="entry name" value="Nucleic acid-binding proteins"/>
    <property type="match status" value="1"/>
</dbReference>
<proteinExistence type="inferred from homology"/>
<dbReference type="InterPro" id="IPR013970">
    <property type="entry name" value="Rfa2"/>
</dbReference>
<keyword evidence="3" id="KW-0539">Nucleus</keyword>
<evidence type="ECO:0000313" key="4">
    <source>
        <dbReference type="Proteomes" id="UP000887565"/>
    </source>
</evidence>
<dbReference type="WBParaSite" id="nRc.2.0.1.t34729-RA">
    <property type="protein sequence ID" value="nRc.2.0.1.t34729-RA"/>
    <property type="gene ID" value="nRc.2.0.1.g34729"/>
</dbReference>